<reference evidence="2" key="1">
    <citation type="submission" date="2015-04" db="UniProtKB">
        <authorList>
            <consortium name="EnsemblPlants"/>
        </authorList>
    </citation>
    <scope>IDENTIFICATION</scope>
    <source>
        <strain evidence="2">SL10</strain>
    </source>
</reference>
<keyword evidence="1" id="KW-0732">Signal</keyword>
<reference evidence="2" key="2">
    <citation type="submission" date="2018-04" db="EMBL/GenBank/DDBJ databases">
        <title>OnivRS2 (Oryza nivara Reference Sequence Version 2).</title>
        <authorList>
            <person name="Zhang J."/>
            <person name="Kudrna D."/>
            <person name="Lee S."/>
            <person name="Talag J."/>
            <person name="Rajasekar S."/>
            <person name="Welchert J."/>
            <person name="Hsing Y.-I."/>
            <person name="Wing R.A."/>
        </authorList>
    </citation>
    <scope>NUCLEOTIDE SEQUENCE [LARGE SCALE GENOMIC DNA]</scope>
    <source>
        <strain evidence="2">SL10</strain>
    </source>
</reference>
<accession>A0A0E0ICW0</accession>
<dbReference type="Gramene" id="ONIVA08G18620.1">
    <property type="protein sequence ID" value="ONIVA08G18620.1"/>
    <property type="gene ID" value="ONIVA08G18620"/>
</dbReference>
<evidence type="ECO:0000313" key="3">
    <source>
        <dbReference type="Proteomes" id="UP000006591"/>
    </source>
</evidence>
<dbReference type="AlphaFoldDB" id="A0A0E0ICW0"/>
<feature type="signal peptide" evidence="1">
    <location>
        <begin position="1"/>
        <end position="22"/>
    </location>
</feature>
<dbReference type="STRING" id="4536.A0A0E0ICW0"/>
<dbReference type="PANTHER" id="PTHR45560">
    <property type="entry name" value="OS04G0163150 PROTEIN-RELATED"/>
    <property type="match status" value="1"/>
</dbReference>
<organism evidence="2">
    <name type="scientific">Oryza nivara</name>
    <name type="common">Indian wild rice</name>
    <name type="synonym">Oryza sativa f. spontanea</name>
    <dbReference type="NCBI Taxonomy" id="4536"/>
    <lineage>
        <taxon>Eukaryota</taxon>
        <taxon>Viridiplantae</taxon>
        <taxon>Streptophyta</taxon>
        <taxon>Embryophyta</taxon>
        <taxon>Tracheophyta</taxon>
        <taxon>Spermatophyta</taxon>
        <taxon>Magnoliopsida</taxon>
        <taxon>Liliopsida</taxon>
        <taxon>Poales</taxon>
        <taxon>Poaceae</taxon>
        <taxon>BOP clade</taxon>
        <taxon>Oryzoideae</taxon>
        <taxon>Oryzeae</taxon>
        <taxon>Oryzinae</taxon>
        <taxon>Oryza</taxon>
    </lineage>
</organism>
<dbReference type="HOGENOM" id="CLU_190969_0_0_1"/>
<protein>
    <submittedName>
        <fullName evidence="2">Uncharacterized protein</fullName>
    </submittedName>
</protein>
<keyword evidence="3" id="KW-1185">Reference proteome</keyword>
<dbReference type="EnsemblPlants" id="ONIVA08G18620.1">
    <property type="protein sequence ID" value="ONIVA08G18620.1"/>
    <property type="gene ID" value="ONIVA08G18620"/>
</dbReference>
<dbReference type="Proteomes" id="UP000006591">
    <property type="component" value="Chromosome 8"/>
</dbReference>
<name>A0A0E0ICW0_ORYNI</name>
<feature type="chain" id="PRO_5002362613" evidence="1">
    <location>
        <begin position="23"/>
        <end position="65"/>
    </location>
</feature>
<sequence>MVILTQDLSVLLFLTFDDPVWWVALSRGDIKDTIHHQGWFYSVTYTGVVKQWDRRDRPPPASSRA</sequence>
<evidence type="ECO:0000256" key="1">
    <source>
        <dbReference type="SAM" id="SignalP"/>
    </source>
</evidence>
<evidence type="ECO:0000313" key="2">
    <source>
        <dbReference type="EnsemblPlants" id="ONIVA08G18620.1"/>
    </source>
</evidence>
<proteinExistence type="predicted"/>
<dbReference type="PANTHER" id="PTHR45560:SF4">
    <property type="entry name" value="OS04G0164500 PROTEIN"/>
    <property type="match status" value="1"/>
</dbReference>